<evidence type="ECO:0000313" key="3">
    <source>
        <dbReference type="EMBL" id="GAP64725.1"/>
    </source>
</evidence>
<evidence type="ECO:0000259" key="1">
    <source>
        <dbReference type="PROSITE" id="PS51352"/>
    </source>
</evidence>
<dbReference type="Pfam" id="PF13905">
    <property type="entry name" value="Thioredoxin_8"/>
    <property type="match status" value="1"/>
</dbReference>
<dbReference type="PANTHER" id="PTHR46388">
    <property type="entry name" value="NHL REPEAT-CONTAINING PROTEIN 2"/>
    <property type="match status" value="1"/>
</dbReference>
<dbReference type="Gene3D" id="3.40.30.10">
    <property type="entry name" value="Glutaredoxin"/>
    <property type="match status" value="1"/>
</dbReference>
<dbReference type="InterPro" id="IPR036249">
    <property type="entry name" value="Thioredoxin-like_sf"/>
</dbReference>
<dbReference type="HOGENOM" id="CLU_013730_1_0_6"/>
<dbReference type="PROSITE" id="PS51352">
    <property type="entry name" value="THIOREDOXIN_2"/>
    <property type="match status" value="1"/>
</dbReference>
<dbReference type="PANTHER" id="PTHR46388:SF2">
    <property type="entry name" value="NHL REPEAT-CONTAINING PROTEIN 2"/>
    <property type="match status" value="1"/>
</dbReference>
<dbReference type="AlphaFoldDB" id="A0A0K8QIG4"/>
<proteinExistence type="predicted"/>
<reference evidence="2" key="1">
    <citation type="submission" date="2015-03" db="EMBL/GenBank/DDBJ databases">
        <title>Draft genome sequence of Mizugakiibacter sediminis skMP5.</title>
        <authorList>
            <person name="Watanabe T."/>
            <person name="Kojima H."/>
            <person name="Fukui M."/>
        </authorList>
    </citation>
    <scope>NUCLEOTIDE SEQUENCE</scope>
    <source>
        <strain evidence="2">SkMP5</strain>
    </source>
</reference>
<dbReference type="InterPro" id="IPR012336">
    <property type="entry name" value="Thioredoxin-like_fold"/>
</dbReference>
<reference evidence="3" key="2">
    <citation type="submission" date="2015-08" db="EMBL/GenBank/DDBJ databases">
        <title>Complete DNA Sequence of Pseudomonas syringae pv. actinidiae, the Causal Agent of Kiwifruit Canker Disease.</title>
        <authorList>
            <person name="Rikkerink E.H.A."/>
            <person name="Fineran P.C."/>
        </authorList>
    </citation>
    <scope>NUCLEOTIDE SEQUENCE</scope>
    <source>
        <strain evidence="3">SkMP5</strain>
    </source>
</reference>
<evidence type="ECO:0000313" key="4">
    <source>
        <dbReference type="Proteomes" id="UP000253740"/>
    </source>
</evidence>
<dbReference type="Gene3D" id="2.120.10.30">
    <property type="entry name" value="TolB, C-terminal domain"/>
    <property type="match status" value="2"/>
</dbReference>
<dbReference type="OrthoDB" id="9811352at2"/>
<dbReference type="GO" id="GO:0016491">
    <property type="term" value="F:oxidoreductase activity"/>
    <property type="evidence" value="ECO:0007669"/>
    <property type="project" value="InterPro"/>
</dbReference>
<dbReference type="EMBL" id="DF970131">
    <property type="protein sequence ID" value="GAP64725.1"/>
    <property type="molecule type" value="Genomic_DNA"/>
</dbReference>
<name>A0A0K8QIG4_9GAMM</name>
<dbReference type="InterPro" id="IPR011042">
    <property type="entry name" value="6-blade_b-propeller_TolB-like"/>
</dbReference>
<dbReference type="RefSeq" id="WP_062533877.1">
    <property type="nucleotide sequence ID" value="NZ_DF970131.1"/>
</dbReference>
<dbReference type="InterPro" id="IPR013766">
    <property type="entry name" value="Thioredoxin_domain"/>
</dbReference>
<keyword evidence="4" id="KW-1185">Reference proteome</keyword>
<organism evidence="3">
    <name type="scientific">Mizugakiibacter sediminis</name>
    <dbReference type="NCBI Taxonomy" id="1475481"/>
    <lineage>
        <taxon>Bacteria</taxon>
        <taxon>Pseudomonadati</taxon>
        <taxon>Pseudomonadota</taxon>
        <taxon>Gammaproteobacteria</taxon>
        <taxon>Lysobacterales</taxon>
        <taxon>Rhodanobacteraceae</taxon>
        <taxon>Mizugakiibacter</taxon>
    </lineage>
</organism>
<protein>
    <submittedName>
        <fullName evidence="3">Alkyl hydroperoxide reductase</fullName>
    </submittedName>
</protein>
<accession>A0A0K8QIG4</accession>
<dbReference type="STRING" id="1475481.GCA_000953855_00007"/>
<evidence type="ECO:0000313" key="2">
    <source>
        <dbReference type="EMBL" id="GAN44072.1"/>
    </source>
</evidence>
<sequence length="475" mass="50866">MNGRRAAAEFPADLAWVNTCEPPCLADSRGRVALIHFWSYDSVHCINQLPMLRQLENKYHDGLSVFGVHVPKYPAQRDGAAVLKAVNRHHVRHPVANDADWALWQALGIDAWPTLLLFDCEGALAGRYVGEGWQAEIDAAIGALLDDAAARDLRQFDPAPVAFRPEPRMPLRFPSHVLATPDRLYVSDSAQNRILECTHDGRILRQFGSGNPGHWDGRLAESGFRHPQSMVRVDDVLYVADTGNHCVRRIRLDSGATDTVLGNGSVGRQRPQVGCRPDAIGISAPSGLAAAGERLYVALAGQHQVWRLDPVRDRVDLLAGSGLAGGGDGPAFDASFAQPSALALLPGRLLVADAAGNAIRQVRLADGMVGTVAGGGAYRWGCSDGRGEAARLAHPLGIASDAQGNVYVADTLNDRVCLLDVATGMLATLQLDYRFREPHGLSAAAGALWVADRNAHSVVRVDIASGACRRIGIGE</sequence>
<feature type="domain" description="Thioredoxin" evidence="1">
    <location>
        <begin position="1"/>
        <end position="146"/>
    </location>
</feature>
<gene>
    <name evidence="2" type="ORF">MBSD_0589</name>
    <name evidence="3" type="ORF">MBSD_n0007</name>
</gene>
<dbReference type="SUPFAM" id="SSF52833">
    <property type="entry name" value="Thioredoxin-like"/>
    <property type="match status" value="1"/>
</dbReference>
<dbReference type="SUPFAM" id="SSF101898">
    <property type="entry name" value="NHL repeat"/>
    <property type="match status" value="1"/>
</dbReference>
<dbReference type="Proteomes" id="UP000253740">
    <property type="component" value="Unassembled WGS sequence"/>
</dbReference>
<dbReference type="EMBL" id="DF952378">
    <property type="protein sequence ID" value="GAN44072.1"/>
    <property type="molecule type" value="Genomic_DNA"/>
</dbReference>